<reference evidence="2" key="1">
    <citation type="submission" date="2022-12" db="EMBL/GenBank/DDBJ databases">
        <title>Genome sequence of HCMS5-2.</title>
        <authorList>
            <person name="Woo H."/>
        </authorList>
    </citation>
    <scope>NUCLEOTIDE SEQUENCE</scope>
    <source>
        <strain evidence="2">HCMS5-2</strain>
    </source>
</reference>
<feature type="domain" description="DUF1508" evidence="1">
    <location>
        <begin position="10"/>
        <end position="56"/>
    </location>
</feature>
<dbReference type="SUPFAM" id="SSF160113">
    <property type="entry name" value="YegP-like"/>
    <property type="match status" value="2"/>
</dbReference>
<organism evidence="2 3">
    <name type="scientific">Pedobacter punctiformis</name>
    <dbReference type="NCBI Taxonomy" id="3004097"/>
    <lineage>
        <taxon>Bacteria</taxon>
        <taxon>Pseudomonadati</taxon>
        <taxon>Bacteroidota</taxon>
        <taxon>Sphingobacteriia</taxon>
        <taxon>Sphingobacteriales</taxon>
        <taxon>Sphingobacteriaceae</taxon>
        <taxon>Pedobacter</taxon>
    </lineage>
</organism>
<dbReference type="InterPro" id="IPR036913">
    <property type="entry name" value="YegP-like_sf"/>
</dbReference>
<dbReference type="PANTHER" id="PTHR40606">
    <property type="match status" value="1"/>
</dbReference>
<protein>
    <submittedName>
        <fullName evidence="2">YegP family protein</fullName>
    </submittedName>
</protein>
<dbReference type="InterPro" id="IPR051141">
    <property type="entry name" value="UPF0339_domain"/>
</dbReference>
<dbReference type="PANTHER" id="PTHR40606:SF1">
    <property type="entry name" value="UPF0339 PROTEIN YEGP"/>
    <property type="match status" value="1"/>
</dbReference>
<dbReference type="InterPro" id="IPR010879">
    <property type="entry name" value="DUF1508"/>
</dbReference>
<dbReference type="EMBL" id="JAPWGM010000005">
    <property type="protein sequence ID" value="MCZ4245262.1"/>
    <property type="molecule type" value="Genomic_DNA"/>
</dbReference>
<name>A0ABT4LBH7_9SPHI</name>
<dbReference type="Pfam" id="PF07411">
    <property type="entry name" value="DUF1508"/>
    <property type="match status" value="2"/>
</dbReference>
<evidence type="ECO:0000313" key="3">
    <source>
        <dbReference type="Proteomes" id="UP001144347"/>
    </source>
</evidence>
<sequence length="110" mass="11988">MGKFIISQRKNEEYQFNLKASNGQVILTSEGYTAKASCKNGIESVKTNAPLDSRYDRKIAKNGLYYFNLKAGNGEIIGTSQMYTSIGGRETGIESVKANAPGAEIIDETI</sequence>
<dbReference type="RefSeq" id="WP_269428318.1">
    <property type="nucleotide sequence ID" value="NZ_JAPWGM010000005.1"/>
</dbReference>
<evidence type="ECO:0000313" key="2">
    <source>
        <dbReference type="EMBL" id="MCZ4245262.1"/>
    </source>
</evidence>
<feature type="domain" description="DUF1508" evidence="1">
    <location>
        <begin position="60"/>
        <end position="107"/>
    </location>
</feature>
<accession>A0ABT4LBH7</accession>
<dbReference type="Proteomes" id="UP001144347">
    <property type="component" value="Unassembled WGS sequence"/>
</dbReference>
<comment type="caution">
    <text evidence="2">The sequence shown here is derived from an EMBL/GenBank/DDBJ whole genome shotgun (WGS) entry which is preliminary data.</text>
</comment>
<dbReference type="Gene3D" id="2.30.29.80">
    <property type="match status" value="1"/>
</dbReference>
<gene>
    <name evidence="2" type="ORF">O0955_14725</name>
</gene>
<proteinExistence type="predicted"/>
<evidence type="ECO:0000259" key="1">
    <source>
        <dbReference type="Pfam" id="PF07411"/>
    </source>
</evidence>
<keyword evidence="3" id="KW-1185">Reference proteome</keyword>